<keyword evidence="2" id="KW-1185">Reference proteome</keyword>
<comment type="caution">
    <text evidence="1">The sequence shown here is derived from an EMBL/GenBank/DDBJ whole genome shotgun (WGS) entry which is preliminary data.</text>
</comment>
<reference evidence="1" key="1">
    <citation type="submission" date="2022-03" db="EMBL/GenBank/DDBJ databases">
        <title>De novo assembled genomes of Belliella spp. (Cyclobacteriaceae) strains.</title>
        <authorList>
            <person name="Szabo A."/>
            <person name="Korponai K."/>
            <person name="Felfoldi T."/>
        </authorList>
    </citation>
    <scope>NUCLEOTIDE SEQUENCE</scope>
    <source>
        <strain evidence="1">DSM 111904</strain>
    </source>
</reference>
<gene>
    <name evidence="1" type="ORF">MM239_15690</name>
</gene>
<proteinExistence type="predicted"/>
<protein>
    <submittedName>
        <fullName evidence="1">Uncharacterized protein</fullName>
    </submittedName>
</protein>
<dbReference type="Proteomes" id="UP001165489">
    <property type="component" value="Unassembled WGS sequence"/>
</dbReference>
<sequence>MKTIEKIEKEEIKNLSFKKGEVLTSAEDIKKRWSDLYRAQALGNLLQNKVQITFETTDEKTYKVDTTIWAVGQDFVSLKGGIHIPVSAIHEVN</sequence>
<evidence type="ECO:0000313" key="2">
    <source>
        <dbReference type="Proteomes" id="UP001165489"/>
    </source>
</evidence>
<dbReference type="EMBL" id="JAKZGP010000049">
    <property type="protein sequence ID" value="MCH7410850.1"/>
    <property type="molecule type" value="Genomic_DNA"/>
</dbReference>
<accession>A0ABS9V3T0</accession>
<name>A0ABS9V3T0_9BACT</name>
<organism evidence="1 2">
    <name type="scientific">Belliella filtrata</name>
    <dbReference type="NCBI Taxonomy" id="2923435"/>
    <lineage>
        <taxon>Bacteria</taxon>
        <taxon>Pseudomonadati</taxon>
        <taxon>Bacteroidota</taxon>
        <taxon>Cytophagia</taxon>
        <taxon>Cytophagales</taxon>
        <taxon>Cyclobacteriaceae</taxon>
        <taxon>Belliella</taxon>
    </lineage>
</organism>
<evidence type="ECO:0000313" key="1">
    <source>
        <dbReference type="EMBL" id="MCH7410850.1"/>
    </source>
</evidence>
<dbReference type="RefSeq" id="WP_241349209.1">
    <property type="nucleotide sequence ID" value="NZ_JAKZGP010000049.1"/>
</dbReference>